<evidence type="ECO:0000256" key="8">
    <source>
        <dbReference type="ARBA" id="ARBA00022842"/>
    </source>
</evidence>
<comment type="subunit">
    <text evidence="10">Monomer.</text>
</comment>
<accession>A0A1G6LPF7</accession>
<name>A0A1G6LPF7_9BACT</name>
<dbReference type="PANTHER" id="PTHR11088:SF60">
    <property type="entry name" value="TRNA DIMETHYLALLYLTRANSFERASE"/>
    <property type="match status" value="1"/>
</dbReference>
<keyword evidence="6 10" id="KW-0547">Nucleotide-binding</keyword>
<keyword evidence="4 10" id="KW-0808">Transferase</keyword>
<dbReference type="InterPro" id="IPR027417">
    <property type="entry name" value="P-loop_NTPase"/>
</dbReference>
<dbReference type="HAMAP" id="MF_00185">
    <property type="entry name" value="IPP_trans"/>
    <property type="match status" value="1"/>
</dbReference>
<dbReference type="RefSeq" id="WP_092438353.1">
    <property type="nucleotide sequence ID" value="NZ_FMYP01000032.1"/>
</dbReference>
<evidence type="ECO:0000256" key="6">
    <source>
        <dbReference type="ARBA" id="ARBA00022741"/>
    </source>
</evidence>
<evidence type="ECO:0000256" key="9">
    <source>
        <dbReference type="ARBA" id="ARBA00049563"/>
    </source>
</evidence>
<comment type="function">
    <text evidence="2 10 12">Catalyzes the transfer of a dimethylallyl group onto the adenine at position 37 in tRNAs that read codons beginning with uridine, leading to the formation of N6-(dimethylallyl)adenosine (i(6)A).</text>
</comment>
<feature type="binding site" evidence="10">
    <location>
        <begin position="13"/>
        <end position="18"/>
    </location>
    <ligand>
        <name>substrate</name>
    </ligand>
</feature>
<comment type="catalytic activity">
    <reaction evidence="9 10 11">
        <text>adenosine(37) in tRNA + dimethylallyl diphosphate = N(6)-dimethylallyladenosine(37) in tRNA + diphosphate</text>
        <dbReference type="Rhea" id="RHEA:26482"/>
        <dbReference type="Rhea" id="RHEA-COMP:10162"/>
        <dbReference type="Rhea" id="RHEA-COMP:10375"/>
        <dbReference type="ChEBI" id="CHEBI:33019"/>
        <dbReference type="ChEBI" id="CHEBI:57623"/>
        <dbReference type="ChEBI" id="CHEBI:74411"/>
        <dbReference type="ChEBI" id="CHEBI:74415"/>
        <dbReference type="EC" id="2.5.1.75"/>
    </reaction>
</comment>
<evidence type="ECO:0000256" key="13">
    <source>
        <dbReference type="RuleBase" id="RU003785"/>
    </source>
</evidence>
<dbReference type="EMBL" id="FMYP01000032">
    <property type="protein sequence ID" value="SDC45140.1"/>
    <property type="molecule type" value="Genomic_DNA"/>
</dbReference>
<dbReference type="Pfam" id="PF01715">
    <property type="entry name" value="IPPT"/>
    <property type="match status" value="1"/>
</dbReference>
<feature type="site" description="Interaction with substrate tRNA" evidence="10">
    <location>
        <position position="128"/>
    </location>
</feature>
<dbReference type="SUPFAM" id="SSF52540">
    <property type="entry name" value="P-loop containing nucleoside triphosphate hydrolases"/>
    <property type="match status" value="1"/>
</dbReference>
<dbReference type="GO" id="GO:0005524">
    <property type="term" value="F:ATP binding"/>
    <property type="evidence" value="ECO:0007669"/>
    <property type="project" value="UniProtKB-UniRule"/>
</dbReference>
<dbReference type="Proteomes" id="UP000199452">
    <property type="component" value="Unassembled WGS sequence"/>
</dbReference>
<dbReference type="PANTHER" id="PTHR11088">
    <property type="entry name" value="TRNA DIMETHYLALLYLTRANSFERASE"/>
    <property type="match status" value="1"/>
</dbReference>
<feature type="binding site" evidence="10">
    <location>
        <begin position="11"/>
        <end position="18"/>
    </location>
    <ligand>
        <name>ATP</name>
        <dbReference type="ChEBI" id="CHEBI:30616"/>
    </ligand>
</feature>
<dbReference type="GO" id="GO:0052381">
    <property type="term" value="F:tRNA dimethylallyltransferase activity"/>
    <property type="evidence" value="ECO:0007669"/>
    <property type="project" value="UniProtKB-UniRule"/>
</dbReference>
<dbReference type="InterPro" id="IPR018022">
    <property type="entry name" value="IPT"/>
</dbReference>
<evidence type="ECO:0000256" key="3">
    <source>
        <dbReference type="ARBA" id="ARBA00005842"/>
    </source>
</evidence>
<dbReference type="EC" id="2.5.1.75" evidence="10"/>
<dbReference type="InterPro" id="IPR039657">
    <property type="entry name" value="Dimethylallyltransferase"/>
</dbReference>
<evidence type="ECO:0000313" key="15">
    <source>
        <dbReference type="Proteomes" id="UP000199452"/>
    </source>
</evidence>
<keyword evidence="5 10" id="KW-0819">tRNA processing</keyword>
<dbReference type="Gene3D" id="3.40.50.300">
    <property type="entry name" value="P-loop containing nucleotide triphosphate hydrolases"/>
    <property type="match status" value="1"/>
</dbReference>
<organism evidence="14 15">
    <name type="scientific">Williamwhitmania taraxaci</name>
    <dbReference type="NCBI Taxonomy" id="1640674"/>
    <lineage>
        <taxon>Bacteria</taxon>
        <taxon>Pseudomonadati</taxon>
        <taxon>Bacteroidota</taxon>
        <taxon>Bacteroidia</taxon>
        <taxon>Bacteroidales</taxon>
        <taxon>Williamwhitmaniaceae</taxon>
        <taxon>Williamwhitmania</taxon>
    </lineage>
</organism>
<dbReference type="GO" id="GO:0006400">
    <property type="term" value="P:tRNA modification"/>
    <property type="evidence" value="ECO:0007669"/>
    <property type="project" value="TreeGrafter"/>
</dbReference>
<evidence type="ECO:0000256" key="1">
    <source>
        <dbReference type="ARBA" id="ARBA00001946"/>
    </source>
</evidence>
<evidence type="ECO:0000256" key="12">
    <source>
        <dbReference type="RuleBase" id="RU003784"/>
    </source>
</evidence>
<evidence type="ECO:0000313" key="14">
    <source>
        <dbReference type="EMBL" id="SDC45140.1"/>
    </source>
</evidence>
<proteinExistence type="inferred from homology"/>
<protein>
    <recommendedName>
        <fullName evidence="10">tRNA dimethylallyltransferase</fullName>
        <ecNumber evidence="10">2.5.1.75</ecNumber>
    </recommendedName>
    <alternativeName>
        <fullName evidence="10">Dimethylallyl diphosphate:tRNA dimethylallyltransferase</fullName>
        <shortName evidence="10">DMAPP:tRNA dimethylallyltransferase</shortName>
        <shortName evidence="10">DMATase</shortName>
    </alternativeName>
    <alternativeName>
        <fullName evidence="10">Isopentenyl-diphosphate:tRNA isopentenyltransferase</fullName>
        <shortName evidence="10">IPP transferase</shortName>
        <shortName evidence="10">IPPT</shortName>
        <shortName evidence="10">IPTase</shortName>
    </alternativeName>
</protein>
<feature type="site" description="Interaction with substrate tRNA" evidence="10">
    <location>
        <position position="105"/>
    </location>
</feature>
<comment type="similarity">
    <text evidence="3 10 13">Belongs to the IPP transferase family.</text>
</comment>
<dbReference type="OrthoDB" id="9776390at2"/>
<gene>
    <name evidence="10" type="primary">miaA</name>
    <name evidence="14" type="ORF">SAMN05216323_103214</name>
</gene>
<dbReference type="AlphaFoldDB" id="A0A1G6LPF7"/>
<comment type="caution">
    <text evidence="10">Lacks conserved residue(s) required for the propagation of feature annotation.</text>
</comment>
<keyword evidence="15" id="KW-1185">Reference proteome</keyword>
<evidence type="ECO:0000256" key="11">
    <source>
        <dbReference type="RuleBase" id="RU003783"/>
    </source>
</evidence>
<evidence type="ECO:0000256" key="4">
    <source>
        <dbReference type="ARBA" id="ARBA00022679"/>
    </source>
</evidence>
<evidence type="ECO:0000256" key="5">
    <source>
        <dbReference type="ARBA" id="ARBA00022694"/>
    </source>
</evidence>
<keyword evidence="7 10" id="KW-0067">ATP-binding</keyword>
<dbReference type="NCBIfam" id="TIGR00174">
    <property type="entry name" value="miaA"/>
    <property type="match status" value="1"/>
</dbReference>
<comment type="cofactor">
    <cofactor evidence="1 10">
        <name>Mg(2+)</name>
        <dbReference type="ChEBI" id="CHEBI:18420"/>
    </cofactor>
</comment>
<feature type="region of interest" description="Interaction with substrate tRNA" evidence="10">
    <location>
        <begin position="36"/>
        <end position="39"/>
    </location>
</feature>
<dbReference type="STRING" id="1640674.SAMN05216323_103214"/>
<evidence type="ECO:0000256" key="10">
    <source>
        <dbReference type="HAMAP-Rule" id="MF_00185"/>
    </source>
</evidence>
<keyword evidence="8 10" id="KW-0460">Magnesium</keyword>
<reference evidence="14 15" key="1">
    <citation type="submission" date="2016-09" db="EMBL/GenBank/DDBJ databases">
        <authorList>
            <person name="Capua I."/>
            <person name="De Benedictis P."/>
            <person name="Joannis T."/>
            <person name="Lombin L.H."/>
            <person name="Cattoli G."/>
        </authorList>
    </citation>
    <scope>NUCLEOTIDE SEQUENCE [LARGE SCALE GENOMIC DNA]</scope>
    <source>
        <strain evidence="14 15">A7P-90m</strain>
    </source>
</reference>
<evidence type="ECO:0000256" key="2">
    <source>
        <dbReference type="ARBA" id="ARBA00003213"/>
    </source>
</evidence>
<evidence type="ECO:0000256" key="7">
    <source>
        <dbReference type="ARBA" id="ARBA00022840"/>
    </source>
</evidence>
<sequence length="304" mass="34928">MENLDLISIIGPTAVGKTTVAAHLAAVLDGEILSADSRQVYRGMDLGTGKDYADYLVNGKSIPYHLIDIVDAGYKYSVFEFQNDFIKAYYDIKQRGRMPILCGGTGMYIDAVVKGYKLMKVPINDELRSELELLPEIDLEARLTALKSVHNHTDFDTRKRLIRAIEIELYQQEHQVEAMAYPQIKNIYFGITVDRNTRRKRITERLHTRLRAGMVEEVEALIKGGVPVETMLFYGLEYKFIAMYILDQITYDQMVEQLNVAIHQFAKRQTTWFRKMERDGNNIHLIDGMLPMEEKIAIILQKIG</sequence>